<protein>
    <recommendedName>
        <fullName evidence="3">DUF945 domain-containing protein</fullName>
    </recommendedName>
</protein>
<accession>A0A0U2PIF9</accession>
<reference evidence="1 2" key="1">
    <citation type="submission" date="2015-12" db="EMBL/GenBank/DDBJ databases">
        <title>Complete genome of Lacimicrobium alkaliphilum KCTC 32984.</title>
        <authorList>
            <person name="Kim S.-G."/>
            <person name="Lee Y.-J."/>
        </authorList>
    </citation>
    <scope>NUCLEOTIDE SEQUENCE [LARGE SCALE GENOMIC DNA]</scope>
    <source>
        <strain evidence="1 2">YelD216</strain>
    </source>
</reference>
<organism evidence="1 2">
    <name type="scientific">Lacimicrobium alkaliphilum</name>
    <dbReference type="NCBI Taxonomy" id="1526571"/>
    <lineage>
        <taxon>Bacteria</taxon>
        <taxon>Pseudomonadati</taxon>
        <taxon>Pseudomonadota</taxon>
        <taxon>Gammaproteobacteria</taxon>
        <taxon>Alteromonadales</taxon>
        <taxon>Alteromonadaceae</taxon>
        <taxon>Lacimicrobium</taxon>
    </lineage>
</organism>
<dbReference type="STRING" id="1526571.AT746_14280"/>
<name>A0A0U2PIF9_9ALTE</name>
<evidence type="ECO:0000313" key="1">
    <source>
        <dbReference type="EMBL" id="ALS99309.1"/>
    </source>
</evidence>
<proteinExistence type="predicted"/>
<keyword evidence="2" id="KW-1185">Reference proteome</keyword>
<dbReference type="Proteomes" id="UP000068447">
    <property type="component" value="Chromosome"/>
</dbReference>
<dbReference type="EMBL" id="CP013650">
    <property type="protein sequence ID" value="ALS99309.1"/>
    <property type="molecule type" value="Genomic_DNA"/>
</dbReference>
<dbReference type="Pfam" id="PF06097">
    <property type="entry name" value="DUF945"/>
    <property type="match status" value="1"/>
</dbReference>
<gene>
    <name evidence="1" type="ORF">AT746_14280</name>
</gene>
<dbReference type="RefSeq" id="WP_062481429.1">
    <property type="nucleotide sequence ID" value="NZ_CP013650.1"/>
</dbReference>
<dbReference type="AlphaFoldDB" id="A0A0U2PIF9"/>
<dbReference type="OrthoDB" id="6320601at2"/>
<evidence type="ECO:0008006" key="3">
    <source>
        <dbReference type="Google" id="ProtNLM"/>
    </source>
</evidence>
<sequence length="469" mass="51538">MNKGLLIGAAVVVAALAISPKYIGTEVEKSLQHNAVQISQLPGYQLEVTTLEQSWFNTRATLTLAMDITEMGAGEAETALELPEITIDLDINHGPLLFSGLGAVGVADWTATVDGQELREHLSWPAETPFYRIQGVTGLSGNSSFQDMFSAFEGKQTELLSSMSFSGYVGSGEITGDEIRYYGAADSLTLQSEKLNITSQQLAVNLQAEADFASMLRGEFYDSDTLFSLEKLNITNSQSAQPIILDGLKFRAQSQVNHEEETGNIALDYRLATLTMPEFNASDLQLAMDVSQISLDFLKAYQEFIRNLAATDPQQLEQATQAFMLDNLLMVLTPEPELNITSLKGTLPQGDFNGYLNSKLVNIDSLPKNMADKGFWIKHTLADAQVQMDKEVAEWLAARQMLNQLKTSVPPQQWDQAQMEQLARQQAPVMLENLSKQGMLSQTEEGYQAVFSLKDGEANLNGTAIPLPM</sequence>
<evidence type="ECO:0000313" key="2">
    <source>
        <dbReference type="Proteomes" id="UP000068447"/>
    </source>
</evidence>
<dbReference type="KEGG" id="lal:AT746_14280"/>
<dbReference type="InterPro" id="IPR010352">
    <property type="entry name" value="DUF945"/>
</dbReference>